<reference evidence="2" key="1">
    <citation type="submission" date="2022-08" db="EMBL/GenBank/DDBJ databases">
        <title>Multi-unit outbreak of Pandoraea commovens among non-cystic fibrosis intensive care patients from 2019 to 2021 in Berlin, Germany.</title>
        <authorList>
            <person name="Menzel P."/>
        </authorList>
    </citation>
    <scope>NUCLEOTIDE SEQUENCE</scope>
    <source>
        <strain evidence="2">LB-19-202-79</strain>
        <plasmid evidence="2">unnamed</plasmid>
    </source>
</reference>
<dbReference type="RefSeq" id="WP_257957815.1">
    <property type="nucleotide sequence ID" value="NZ_CP102779.1"/>
</dbReference>
<gene>
    <name evidence="2" type="ORF">NTU39_00020</name>
</gene>
<geneLocation type="plasmid" evidence="2 3">
    <name>unnamed</name>
</geneLocation>
<proteinExistence type="predicted"/>
<feature type="transmembrane region" description="Helical" evidence="1">
    <location>
        <begin position="53"/>
        <end position="77"/>
    </location>
</feature>
<name>A0ABY5Q9A8_9BURK</name>
<dbReference type="EMBL" id="CP102779">
    <property type="protein sequence ID" value="UVA77154.1"/>
    <property type="molecule type" value="Genomic_DNA"/>
</dbReference>
<dbReference type="Proteomes" id="UP001058980">
    <property type="component" value="Plasmid unnamed"/>
</dbReference>
<protein>
    <submittedName>
        <fullName evidence="2">DUF5658 family protein</fullName>
    </submittedName>
</protein>
<accession>A0ABY5Q9A8</accession>
<sequence length="112" mass="12560">MKLSQAVQTAIKNRTPVLLAMIAVLQALDWHSTLTAPPTSTEANDLLVWLGRFIGFSLAVSLIKLATMAAVAVWFLYWRKHKGVYELEFTVCLSLVVLFYGLVIFNNYAQQV</sequence>
<feature type="transmembrane region" description="Helical" evidence="1">
    <location>
        <begin position="89"/>
        <end position="109"/>
    </location>
</feature>
<organism evidence="2 3">
    <name type="scientific">Pandoraea commovens</name>
    <dbReference type="NCBI Taxonomy" id="2508289"/>
    <lineage>
        <taxon>Bacteria</taxon>
        <taxon>Pseudomonadati</taxon>
        <taxon>Pseudomonadota</taxon>
        <taxon>Betaproteobacteria</taxon>
        <taxon>Burkholderiales</taxon>
        <taxon>Burkholderiaceae</taxon>
        <taxon>Pandoraea</taxon>
    </lineage>
</organism>
<evidence type="ECO:0000313" key="3">
    <source>
        <dbReference type="Proteomes" id="UP001058980"/>
    </source>
</evidence>
<keyword evidence="1" id="KW-1133">Transmembrane helix</keyword>
<keyword evidence="1" id="KW-0472">Membrane</keyword>
<evidence type="ECO:0000313" key="2">
    <source>
        <dbReference type="EMBL" id="UVA77154.1"/>
    </source>
</evidence>
<keyword evidence="2" id="KW-0614">Plasmid</keyword>
<keyword evidence="1" id="KW-0812">Transmembrane</keyword>
<keyword evidence="3" id="KW-1185">Reference proteome</keyword>
<evidence type="ECO:0000256" key="1">
    <source>
        <dbReference type="SAM" id="Phobius"/>
    </source>
</evidence>